<reference evidence="2" key="1">
    <citation type="submission" date="2013-07" db="EMBL/GenBank/DDBJ databases">
        <title>The Genome Sequence of Cryptococcus bestiolae CBS10118.</title>
        <authorList>
            <consortium name="The Broad Institute Genome Sequencing Platform"/>
            <person name="Cuomo C."/>
            <person name="Litvintseva A."/>
            <person name="Chen Y."/>
            <person name="Heitman J."/>
            <person name="Sun S."/>
            <person name="Springer D."/>
            <person name="Dromer F."/>
            <person name="Young S.K."/>
            <person name="Zeng Q."/>
            <person name="Gargeya S."/>
            <person name="Fitzgerald M."/>
            <person name="Abouelleil A."/>
            <person name="Alvarado L."/>
            <person name="Berlin A.M."/>
            <person name="Chapman S.B."/>
            <person name="Dewar J."/>
            <person name="Goldberg J."/>
            <person name="Griggs A."/>
            <person name="Gujja S."/>
            <person name="Hansen M."/>
            <person name="Howarth C."/>
            <person name="Imamovic A."/>
            <person name="Larimer J."/>
            <person name="McCowan C."/>
            <person name="Murphy C."/>
            <person name="Pearson M."/>
            <person name="Priest M."/>
            <person name="Roberts A."/>
            <person name="Saif S."/>
            <person name="Shea T."/>
            <person name="Sykes S."/>
            <person name="Wortman J."/>
            <person name="Nusbaum C."/>
            <person name="Birren B."/>
        </authorList>
    </citation>
    <scope>NUCLEOTIDE SEQUENCE [LARGE SCALE GENOMIC DNA]</scope>
    <source>
        <strain evidence="2">CBS 10118</strain>
    </source>
</reference>
<keyword evidence="4" id="KW-1185">Reference proteome</keyword>
<dbReference type="Proteomes" id="UP000092730">
    <property type="component" value="Chromosome 2"/>
</dbReference>
<evidence type="ECO:0000313" key="3">
    <source>
        <dbReference type="EMBL" id="WVW81977.1"/>
    </source>
</evidence>
<dbReference type="EMBL" id="CP144542">
    <property type="protein sequence ID" value="WVW81977.1"/>
    <property type="molecule type" value="Genomic_DNA"/>
</dbReference>
<dbReference type="GeneID" id="30207085"/>
<feature type="transmembrane region" description="Helical" evidence="1">
    <location>
        <begin position="99"/>
        <end position="118"/>
    </location>
</feature>
<feature type="transmembrane region" description="Helical" evidence="1">
    <location>
        <begin position="138"/>
        <end position="166"/>
    </location>
</feature>
<proteinExistence type="predicted"/>
<reference evidence="3" key="4">
    <citation type="submission" date="2024-02" db="EMBL/GenBank/DDBJ databases">
        <title>Comparative genomics of Cryptococcus and Kwoniella reveals pathogenesis evolution and contrasting modes of karyotype evolution via chromosome fusion or intercentromeric recombination.</title>
        <authorList>
            <person name="Coelho M.A."/>
            <person name="David-Palma M."/>
            <person name="Shea T."/>
            <person name="Bowers K."/>
            <person name="McGinley-Smith S."/>
            <person name="Mohammad A.W."/>
            <person name="Gnirke A."/>
            <person name="Yurkov A.M."/>
            <person name="Nowrousian M."/>
            <person name="Sun S."/>
            <person name="Cuomo C.A."/>
            <person name="Heitman J."/>
        </authorList>
    </citation>
    <scope>NUCLEOTIDE SEQUENCE</scope>
    <source>
        <strain evidence="3">CBS 10118</strain>
    </source>
</reference>
<sequence length="208" mass="23474">MPRLSRTIILPRTSYFHPLRLGLKATLVANLLILGHVLLTTSANAPIPIHLIPLLPKALSTFSALIFLTLLWITFTLIENCDIHLKSCPKEAEKGMVFGKMWVEGASQIIVLAFWTDYWKEAQVIMESFSHHLAGEFILLPLTFFSIILSLILLNLHLITSIALFAKREGLASLNRELWCGKTGWWVGRVQLDRIVEYDVEQAGVEKA</sequence>
<evidence type="ECO:0000313" key="4">
    <source>
        <dbReference type="Proteomes" id="UP000092730"/>
    </source>
</evidence>
<dbReference type="KEGG" id="kbi:30207085"/>
<reference evidence="2" key="3">
    <citation type="submission" date="2014-01" db="EMBL/GenBank/DDBJ databases">
        <title>Evolution of pathogenesis and genome organization in the Tremellales.</title>
        <authorList>
            <person name="Cuomo C."/>
            <person name="Litvintseva A."/>
            <person name="Heitman J."/>
            <person name="Chen Y."/>
            <person name="Sun S."/>
            <person name="Springer D."/>
            <person name="Dromer F."/>
            <person name="Young S."/>
            <person name="Zeng Q."/>
            <person name="Chapman S."/>
            <person name="Gujja S."/>
            <person name="Saif S."/>
            <person name="Birren B."/>
        </authorList>
    </citation>
    <scope>NUCLEOTIDE SEQUENCE</scope>
    <source>
        <strain evidence="2">CBS 10118</strain>
    </source>
</reference>
<dbReference type="AlphaFoldDB" id="A0A1B9GA03"/>
<dbReference type="VEuPathDB" id="FungiDB:I302_02686"/>
<evidence type="ECO:0000256" key="1">
    <source>
        <dbReference type="SAM" id="Phobius"/>
    </source>
</evidence>
<organism evidence="2">
    <name type="scientific">Kwoniella bestiolae CBS 10118</name>
    <dbReference type="NCBI Taxonomy" id="1296100"/>
    <lineage>
        <taxon>Eukaryota</taxon>
        <taxon>Fungi</taxon>
        <taxon>Dikarya</taxon>
        <taxon>Basidiomycota</taxon>
        <taxon>Agaricomycotina</taxon>
        <taxon>Tremellomycetes</taxon>
        <taxon>Tremellales</taxon>
        <taxon>Cryptococcaceae</taxon>
        <taxon>Kwoniella</taxon>
    </lineage>
</organism>
<evidence type="ECO:0000313" key="2">
    <source>
        <dbReference type="EMBL" id="OCF27837.1"/>
    </source>
</evidence>
<dbReference type="RefSeq" id="XP_019048907.1">
    <property type="nucleotide sequence ID" value="XM_019189345.1"/>
</dbReference>
<gene>
    <name evidence="2" type="ORF">I302_02686</name>
    <name evidence="3" type="ORF">I302_103980</name>
</gene>
<reference evidence="3" key="2">
    <citation type="submission" date="2013-07" db="EMBL/GenBank/DDBJ databases">
        <authorList>
            <consortium name="The Broad Institute Genome Sequencing Platform"/>
            <person name="Cuomo C."/>
            <person name="Litvintseva A."/>
            <person name="Chen Y."/>
            <person name="Heitman J."/>
            <person name="Sun S."/>
            <person name="Springer D."/>
            <person name="Dromer F."/>
            <person name="Young S.K."/>
            <person name="Zeng Q."/>
            <person name="Gargeya S."/>
            <person name="Fitzgerald M."/>
            <person name="Abouelleil A."/>
            <person name="Alvarado L."/>
            <person name="Berlin A.M."/>
            <person name="Chapman S.B."/>
            <person name="Dewar J."/>
            <person name="Goldberg J."/>
            <person name="Griggs A."/>
            <person name="Gujja S."/>
            <person name="Hansen M."/>
            <person name="Howarth C."/>
            <person name="Imamovic A."/>
            <person name="Larimer J."/>
            <person name="McCowan C."/>
            <person name="Murphy C."/>
            <person name="Pearson M."/>
            <person name="Priest M."/>
            <person name="Roberts A."/>
            <person name="Saif S."/>
            <person name="Shea T."/>
            <person name="Sykes S."/>
            <person name="Wortman J."/>
            <person name="Nusbaum C."/>
            <person name="Birren B."/>
        </authorList>
    </citation>
    <scope>NUCLEOTIDE SEQUENCE</scope>
    <source>
        <strain evidence="3">CBS 10118</strain>
    </source>
</reference>
<keyword evidence="1" id="KW-0472">Membrane</keyword>
<dbReference type="EMBL" id="KI894019">
    <property type="protein sequence ID" value="OCF27837.1"/>
    <property type="molecule type" value="Genomic_DNA"/>
</dbReference>
<feature type="transmembrane region" description="Helical" evidence="1">
    <location>
        <begin position="59"/>
        <end position="78"/>
    </location>
</feature>
<keyword evidence="1" id="KW-1133">Transmembrane helix</keyword>
<accession>A0A1B9GA03</accession>
<protein>
    <submittedName>
        <fullName evidence="2">Uncharacterized protein</fullName>
    </submittedName>
</protein>
<keyword evidence="1" id="KW-0812">Transmembrane</keyword>
<name>A0A1B9GA03_9TREE</name>
<feature type="transmembrane region" description="Helical" evidence="1">
    <location>
        <begin position="21"/>
        <end position="39"/>
    </location>
</feature>
<dbReference type="OrthoDB" id="2563763at2759"/>